<feature type="compositionally biased region" description="Basic residues" evidence="2">
    <location>
        <begin position="68"/>
        <end position="77"/>
    </location>
</feature>
<dbReference type="GO" id="GO:0003676">
    <property type="term" value="F:nucleic acid binding"/>
    <property type="evidence" value="ECO:0007669"/>
    <property type="project" value="InterPro"/>
</dbReference>
<evidence type="ECO:0000256" key="2">
    <source>
        <dbReference type="SAM" id="MobiDB-lite"/>
    </source>
</evidence>
<dbReference type="EMBL" id="JABSTU010000009">
    <property type="protein sequence ID" value="KAH8022072.1"/>
    <property type="molecule type" value="Genomic_DNA"/>
</dbReference>
<accession>A0A9J6DJM5</accession>
<keyword evidence="1" id="KW-0479">Metal-binding</keyword>
<feature type="domain" description="CCHC-type" evidence="3">
    <location>
        <begin position="113"/>
        <end position="128"/>
    </location>
</feature>
<keyword evidence="5" id="KW-1185">Reference proteome</keyword>
<sequence>MRSSTCARAKVARLERLTAHGCATVCSAVESDVAANPAVRVATPEVQDQATAHEDHTRPTDSTPNRHTGARPGRHAARGIDAERVNLVIHFDIAYDLETHLHRSGRAGRYDACFNCRKTGHCSDVCPQLRRQCCPRCGEDHEPPPQGTPPTCQACCIACQGGHMTNSSKCQYHFAKKPESLNAVQAEKTLQTESPVTQPNSNDDSLPALDECNYPSLGTSETPTKRDSRSKSIASGLINLPLKVQIKNPIIKSHSACRFIKSFTKRP</sequence>
<dbReference type="SUPFAM" id="SSF52540">
    <property type="entry name" value="P-loop containing nucleoside triphosphate hydrolases"/>
    <property type="match status" value="1"/>
</dbReference>
<dbReference type="PROSITE" id="PS50158">
    <property type="entry name" value="ZF_CCHC"/>
    <property type="match status" value="1"/>
</dbReference>
<reference evidence="4" key="1">
    <citation type="journal article" date="2020" name="Cell">
        <title>Large-Scale Comparative Analyses of Tick Genomes Elucidate Their Genetic Diversity and Vector Capacities.</title>
        <authorList>
            <consortium name="Tick Genome and Microbiome Consortium (TIGMIC)"/>
            <person name="Jia N."/>
            <person name="Wang J."/>
            <person name="Shi W."/>
            <person name="Du L."/>
            <person name="Sun Y."/>
            <person name="Zhan W."/>
            <person name="Jiang J.F."/>
            <person name="Wang Q."/>
            <person name="Zhang B."/>
            <person name="Ji P."/>
            <person name="Bell-Sakyi L."/>
            <person name="Cui X.M."/>
            <person name="Yuan T.T."/>
            <person name="Jiang B.G."/>
            <person name="Yang W.F."/>
            <person name="Lam T.T."/>
            <person name="Chang Q.C."/>
            <person name="Ding S.J."/>
            <person name="Wang X.J."/>
            <person name="Zhu J.G."/>
            <person name="Ruan X.D."/>
            <person name="Zhao L."/>
            <person name="Wei J.T."/>
            <person name="Ye R.Z."/>
            <person name="Que T.C."/>
            <person name="Du C.H."/>
            <person name="Zhou Y.H."/>
            <person name="Cheng J.X."/>
            <person name="Dai P.F."/>
            <person name="Guo W.B."/>
            <person name="Han X.H."/>
            <person name="Huang E.J."/>
            <person name="Li L.F."/>
            <person name="Wei W."/>
            <person name="Gao Y.C."/>
            <person name="Liu J.Z."/>
            <person name="Shao H.Z."/>
            <person name="Wang X."/>
            <person name="Wang C.C."/>
            <person name="Yang T.C."/>
            <person name="Huo Q.B."/>
            <person name="Li W."/>
            <person name="Chen H.Y."/>
            <person name="Chen S.E."/>
            <person name="Zhou L.G."/>
            <person name="Ni X.B."/>
            <person name="Tian J.H."/>
            <person name="Sheng Y."/>
            <person name="Liu T."/>
            <person name="Pan Y.S."/>
            <person name="Xia L.Y."/>
            <person name="Li J."/>
            <person name="Zhao F."/>
            <person name="Cao W.C."/>
        </authorList>
    </citation>
    <scope>NUCLEOTIDE SEQUENCE</scope>
    <source>
        <strain evidence="4">Rmic-2018</strain>
    </source>
</reference>
<feature type="region of interest" description="Disordered" evidence="2">
    <location>
        <begin position="40"/>
        <end position="78"/>
    </location>
</feature>
<dbReference type="InterPro" id="IPR027417">
    <property type="entry name" value="P-loop_NTPase"/>
</dbReference>
<dbReference type="InterPro" id="IPR001878">
    <property type="entry name" value="Znf_CCHC"/>
</dbReference>
<comment type="caution">
    <text evidence="4">The sequence shown here is derived from an EMBL/GenBank/DDBJ whole genome shotgun (WGS) entry which is preliminary data.</text>
</comment>
<dbReference type="InterPro" id="IPR001650">
    <property type="entry name" value="Helicase_C-like"/>
</dbReference>
<dbReference type="Proteomes" id="UP000821866">
    <property type="component" value="Chromosome 7"/>
</dbReference>
<keyword evidence="1" id="KW-0862">Zinc</keyword>
<dbReference type="GO" id="GO:0008270">
    <property type="term" value="F:zinc ion binding"/>
    <property type="evidence" value="ECO:0007669"/>
    <property type="project" value="UniProtKB-KW"/>
</dbReference>
<dbReference type="Gene3D" id="3.40.50.300">
    <property type="entry name" value="P-loop containing nucleotide triphosphate hydrolases"/>
    <property type="match status" value="1"/>
</dbReference>
<proteinExistence type="predicted"/>
<keyword evidence="1" id="KW-0863">Zinc-finger</keyword>
<evidence type="ECO:0000256" key="1">
    <source>
        <dbReference type="PROSITE-ProRule" id="PRU00047"/>
    </source>
</evidence>
<gene>
    <name evidence="4" type="ORF">HPB51_021524</name>
</gene>
<evidence type="ECO:0000313" key="5">
    <source>
        <dbReference type="Proteomes" id="UP000821866"/>
    </source>
</evidence>
<evidence type="ECO:0000259" key="3">
    <source>
        <dbReference type="PROSITE" id="PS50158"/>
    </source>
</evidence>
<evidence type="ECO:0000313" key="4">
    <source>
        <dbReference type="EMBL" id="KAH8022072.1"/>
    </source>
</evidence>
<dbReference type="AlphaFoldDB" id="A0A9J6DJM5"/>
<reference evidence="4" key="2">
    <citation type="submission" date="2021-09" db="EMBL/GenBank/DDBJ databases">
        <authorList>
            <person name="Jia N."/>
            <person name="Wang J."/>
            <person name="Shi W."/>
            <person name="Du L."/>
            <person name="Sun Y."/>
            <person name="Zhan W."/>
            <person name="Jiang J."/>
            <person name="Wang Q."/>
            <person name="Zhang B."/>
            <person name="Ji P."/>
            <person name="Sakyi L.B."/>
            <person name="Cui X."/>
            <person name="Yuan T."/>
            <person name="Jiang B."/>
            <person name="Yang W."/>
            <person name="Lam T.T.-Y."/>
            <person name="Chang Q."/>
            <person name="Ding S."/>
            <person name="Wang X."/>
            <person name="Zhu J."/>
            <person name="Ruan X."/>
            <person name="Zhao L."/>
            <person name="Wei J."/>
            <person name="Que T."/>
            <person name="Du C."/>
            <person name="Cheng J."/>
            <person name="Dai P."/>
            <person name="Han X."/>
            <person name="Huang E."/>
            <person name="Gao Y."/>
            <person name="Liu J."/>
            <person name="Shao H."/>
            <person name="Ye R."/>
            <person name="Li L."/>
            <person name="Wei W."/>
            <person name="Wang X."/>
            <person name="Wang C."/>
            <person name="Huo Q."/>
            <person name="Li W."/>
            <person name="Guo W."/>
            <person name="Chen H."/>
            <person name="Chen S."/>
            <person name="Zhou L."/>
            <person name="Zhou L."/>
            <person name="Ni X."/>
            <person name="Tian J."/>
            <person name="Zhou Y."/>
            <person name="Sheng Y."/>
            <person name="Liu T."/>
            <person name="Pan Y."/>
            <person name="Xia L."/>
            <person name="Li J."/>
            <person name="Zhao F."/>
            <person name="Cao W."/>
        </authorList>
    </citation>
    <scope>NUCLEOTIDE SEQUENCE</scope>
    <source>
        <strain evidence="4">Rmic-2018</strain>
        <tissue evidence="4">Larvae</tissue>
    </source>
</reference>
<dbReference type="Pfam" id="PF00271">
    <property type="entry name" value="Helicase_C"/>
    <property type="match status" value="1"/>
</dbReference>
<organism evidence="4 5">
    <name type="scientific">Rhipicephalus microplus</name>
    <name type="common">Cattle tick</name>
    <name type="synonym">Boophilus microplus</name>
    <dbReference type="NCBI Taxonomy" id="6941"/>
    <lineage>
        <taxon>Eukaryota</taxon>
        <taxon>Metazoa</taxon>
        <taxon>Ecdysozoa</taxon>
        <taxon>Arthropoda</taxon>
        <taxon>Chelicerata</taxon>
        <taxon>Arachnida</taxon>
        <taxon>Acari</taxon>
        <taxon>Parasitiformes</taxon>
        <taxon>Ixodida</taxon>
        <taxon>Ixodoidea</taxon>
        <taxon>Ixodidae</taxon>
        <taxon>Rhipicephalinae</taxon>
        <taxon>Rhipicephalus</taxon>
        <taxon>Boophilus</taxon>
    </lineage>
</organism>
<name>A0A9J6DJM5_RHIMP</name>
<protein>
    <recommendedName>
        <fullName evidence="3">CCHC-type domain-containing protein</fullName>
    </recommendedName>
</protein>